<protein>
    <submittedName>
        <fullName evidence="8">Fatty acid-binding protein, liver-like</fullName>
    </submittedName>
</protein>
<dbReference type="GO" id="GO:0008289">
    <property type="term" value="F:lipid binding"/>
    <property type="evidence" value="ECO:0007669"/>
    <property type="project" value="UniProtKB-KW"/>
</dbReference>
<comment type="subcellular location">
    <subcellularLocation>
        <location evidence="1">Cytoplasm</location>
    </subcellularLocation>
</comment>
<dbReference type="InParanoid" id="A0A6P5JSR9"/>
<evidence type="ECO:0000259" key="6">
    <source>
        <dbReference type="PROSITE" id="PS00214"/>
    </source>
</evidence>
<evidence type="ECO:0000256" key="3">
    <source>
        <dbReference type="ARBA" id="ARBA00022448"/>
    </source>
</evidence>
<gene>
    <name evidence="8" type="primary">LOC110204621</name>
</gene>
<dbReference type="GO" id="GO:0005737">
    <property type="term" value="C:cytoplasm"/>
    <property type="evidence" value="ECO:0007669"/>
    <property type="project" value="UniProtKB-SubCell"/>
</dbReference>
<dbReference type="FunFam" id="2.40.128.20:FF:000006">
    <property type="entry name" value="Fatty acid-binding protein, liver"/>
    <property type="match status" value="1"/>
</dbReference>
<keyword evidence="7" id="KW-1185">Reference proteome</keyword>
<dbReference type="InterPro" id="IPR031259">
    <property type="entry name" value="ILBP"/>
</dbReference>
<name>A0A6P5JSR9_PHACI</name>
<dbReference type="KEGG" id="pcw:110204621"/>
<keyword evidence="5" id="KW-0446">Lipid-binding</keyword>
<reference evidence="8" key="1">
    <citation type="submission" date="2025-08" db="UniProtKB">
        <authorList>
            <consortium name="RefSeq"/>
        </authorList>
    </citation>
    <scope>IDENTIFICATION</scope>
    <source>
        <tissue evidence="8">Spleen</tissue>
    </source>
</reference>
<dbReference type="InterPro" id="IPR000463">
    <property type="entry name" value="Fatty_acid-bd"/>
</dbReference>
<evidence type="ECO:0000313" key="7">
    <source>
        <dbReference type="Proteomes" id="UP000515140"/>
    </source>
</evidence>
<keyword evidence="3" id="KW-0813">Transport</keyword>
<evidence type="ECO:0000256" key="5">
    <source>
        <dbReference type="ARBA" id="ARBA00023121"/>
    </source>
</evidence>
<accession>A0A6P5JSR9</accession>
<dbReference type="Gene3D" id="2.40.128.20">
    <property type="match status" value="1"/>
</dbReference>
<evidence type="ECO:0000256" key="4">
    <source>
        <dbReference type="ARBA" id="ARBA00022490"/>
    </source>
</evidence>
<dbReference type="PRINTS" id="PR00178">
    <property type="entry name" value="FATTYACIDBP"/>
</dbReference>
<dbReference type="PROSITE" id="PS00214">
    <property type="entry name" value="FABP"/>
    <property type="match status" value="1"/>
</dbReference>
<dbReference type="AlphaFoldDB" id="A0A6P5JSR9"/>
<sequence length="127" mass="14179">MNFSGKYQLQSQENFEAFLKAAGLPDDIIQKRKDTRGMIEIVQNGNHFKFIVNNDNQIQVNEFTLGEECELTTPTGGKVKGVVNLEEGNKLVTILKAMKSVTELNGDILTTTFTLGDVVCKRISKRI</sequence>
<feature type="domain" description="Cytosolic fatty-acid binding proteins" evidence="6">
    <location>
        <begin position="5"/>
        <end position="22"/>
    </location>
</feature>
<dbReference type="PANTHER" id="PTHR11955">
    <property type="entry name" value="FATTY ACID BINDING PROTEIN"/>
    <property type="match status" value="1"/>
</dbReference>
<dbReference type="GeneID" id="110204621"/>
<comment type="similarity">
    <text evidence="2">Belongs to the calycin superfamily. Fatty-acid binding protein (FABP) family.</text>
</comment>
<evidence type="ECO:0000256" key="1">
    <source>
        <dbReference type="ARBA" id="ARBA00004496"/>
    </source>
</evidence>
<dbReference type="Proteomes" id="UP000515140">
    <property type="component" value="Unplaced"/>
</dbReference>
<keyword evidence="4" id="KW-0963">Cytoplasm</keyword>
<dbReference type="Pfam" id="PF14651">
    <property type="entry name" value="Lipocalin_7"/>
    <property type="match status" value="1"/>
</dbReference>
<organism evidence="7 8">
    <name type="scientific">Phascolarctos cinereus</name>
    <name type="common">Koala</name>
    <dbReference type="NCBI Taxonomy" id="38626"/>
    <lineage>
        <taxon>Eukaryota</taxon>
        <taxon>Metazoa</taxon>
        <taxon>Chordata</taxon>
        <taxon>Craniata</taxon>
        <taxon>Vertebrata</taxon>
        <taxon>Euteleostomi</taxon>
        <taxon>Mammalia</taxon>
        <taxon>Metatheria</taxon>
        <taxon>Diprotodontia</taxon>
        <taxon>Phascolarctidae</taxon>
        <taxon>Phascolarctos</taxon>
    </lineage>
</organism>
<evidence type="ECO:0000313" key="8">
    <source>
        <dbReference type="RefSeq" id="XP_020836418.1"/>
    </source>
</evidence>
<proteinExistence type="inferred from homology"/>
<evidence type="ECO:0000256" key="2">
    <source>
        <dbReference type="ARBA" id="ARBA00008390"/>
    </source>
</evidence>
<dbReference type="InterPro" id="IPR012674">
    <property type="entry name" value="Calycin"/>
</dbReference>
<dbReference type="SUPFAM" id="SSF50814">
    <property type="entry name" value="Lipocalins"/>
    <property type="match status" value="1"/>
</dbReference>
<dbReference type="RefSeq" id="XP_020836418.1">
    <property type="nucleotide sequence ID" value="XM_020980759.1"/>
</dbReference>
<dbReference type="FunCoup" id="A0A6P5JSR9">
    <property type="interactions" value="500"/>
</dbReference>